<dbReference type="Proteomes" id="UP000564496">
    <property type="component" value="Unassembled WGS sequence"/>
</dbReference>
<dbReference type="AlphaFoldDB" id="A0A7Z0DI84"/>
<dbReference type="Pfam" id="PF03746">
    <property type="entry name" value="LamB_YcsF"/>
    <property type="match status" value="1"/>
</dbReference>
<sequence>MATPQIDVNADAGESFGRWPLGDEVGLFAFVSSANIACGHHAGDPSTMRAAVQAARGAGVAVGAHPGYDDKAGFGRRAIAMSLAETVDSVVYQVGALAAICASEGVPLRHVKPHGALMGAMCRDPELALAIATGLRSAGFDLPMMMAPTPALDAVGAAGLPVIPENAVDLDFDDDGINIIEPRPAAKDPELVAETAVMVASGRASTVSGRSIAMPVRSVCVHGDRPNAVAIAAAVTRALAAAGFEVRSVEPWT</sequence>
<dbReference type="PANTHER" id="PTHR30292:SF0">
    <property type="entry name" value="5-OXOPROLINASE SUBUNIT A"/>
    <property type="match status" value="1"/>
</dbReference>
<evidence type="ECO:0000313" key="2">
    <source>
        <dbReference type="Proteomes" id="UP000564496"/>
    </source>
</evidence>
<organism evidence="1 2">
    <name type="scientific">Nocardioides panzhihuensis</name>
    <dbReference type="NCBI Taxonomy" id="860243"/>
    <lineage>
        <taxon>Bacteria</taxon>
        <taxon>Bacillati</taxon>
        <taxon>Actinomycetota</taxon>
        <taxon>Actinomycetes</taxon>
        <taxon>Propionibacteriales</taxon>
        <taxon>Nocardioidaceae</taxon>
        <taxon>Nocardioides</taxon>
    </lineage>
</organism>
<protein>
    <submittedName>
        <fullName evidence="1">UPF0271 protein</fullName>
    </submittedName>
</protein>
<dbReference type="NCBIfam" id="NF003814">
    <property type="entry name" value="PRK05406.1-3"/>
    <property type="match status" value="1"/>
</dbReference>
<dbReference type="Gene3D" id="3.20.20.370">
    <property type="entry name" value="Glycoside hydrolase/deacetylase"/>
    <property type="match status" value="1"/>
</dbReference>
<dbReference type="InterPro" id="IPR011330">
    <property type="entry name" value="Glyco_hydro/deAcase_b/a-brl"/>
</dbReference>
<dbReference type="CDD" id="cd10787">
    <property type="entry name" value="LamB_YcsF_like"/>
    <property type="match status" value="1"/>
</dbReference>
<name>A0A7Z0DI84_9ACTN</name>
<accession>A0A7Z0DI84</accession>
<dbReference type="InterPro" id="IPR005501">
    <property type="entry name" value="LamB/YcsF/PxpA-like"/>
</dbReference>
<dbReference type="PANTHER" id="PTHR30292">
    <property type="entry name" value="UNCHARACTERIZED PROTEIN YBGL-RELATED"/>
    <property type="match status" value="1"/>
</dbReference>
<dbReference type="EMBL" id="JACBZR010000001">
    <property type="protein sequence ID" value="NYI75840.1"/>
    <property type="molecule type" value="Genomic_DNA"/>
</dbReference>
<comment type="caution">
    <text evidence="1">The sequence shown here is derived from an EMBL/GenBank/DDBJ whole genome shotgun (WGS) entry which is preliminary data.</text>
</comment>
<proteinExistence type="predicted"/>
<evidence type="ECO:0000313" key="1">
    <source>
        <dbReference type="EMBL" id="NYI75840.1"/>
    </source>
</evidence>
<gene>
    <name evidence="1" type="ORF">BJ988_000488</name>
</gene>
<dbReference type="RefSeq" id="WP_179656514.1">
    <property type="nucleotide sequence ID" value="NZ_JACBZR010000001.1"/>
</dbReference>
<dbReference type="GO" id="GO:0005975">
    <property type="term" value="P:carbohydrate metabolic process"/>
    <property type="evidence" value="ECO:0007669"/>
    <property type="project" value="InterPro"/>
</dbReference>
<reference evidence="1 2" key="1">
    <citation type="submission" date="2020-07" db="EMBL/GenBank/DDBJ databases">
        <title>Sequencing the genomes of 1000 actinobacteria strains.</title>
        <authorList>
            <person name="Klenk H.-P."/>
        </authorList>
    </citation>
    <scope>NUCLEOTIDE SEQUENCE [LARGE SCALE GENOMIC DNA]</scope>
    <source>
        <strain evidence="1 2">DSM 26487</strain>
    </source>
</reference>
<dbReference type="SUPFAM" id="SSF88713">
    <property type="entry name" value="Glycoside hydrolase/deacetylase"/>
    <property type="match status" value="1"/>
</dbReference>
<keyword evidence="2" id="KW-1185">Reference proteome</keyword>